<feature type="repeat" description="ANK" evidence="3">
    <location>
        <begin position="596"/>
        <end position="628"/>
    </location>
</feature>
<sequence>MASGRQMPRKSSRESSLFDENGTSFDTIRDPNELHFSFSEHQSVSRRPNHTGINRAPLQQYQVSLPFPESSADEPPRASNSGIPERPYGSPSRRSTTPSLILHQKIARKPVGRASISEGSSSRPNAAVARPLQSPEPSFANSTLRSPSSTRDLFTQASYSLSNLAGDAQTLQQDERHSPPPYPQPPVDPPRDVKNRDSMLSQQASASDDIFSMITDNRFEAVQKYLEAGFGIDEVELETGRTAIMVSANLRRVQMCQMLLQAGCRLHLKDFEQNTALHYAAYQGDVQICRLLIEHSAQLDEYNREGKSPLQIAAVNGHFEAVDCLLNCWTAQGGNASALVNGFLEATKSCNVATARAFIDRGVKPKKIKESWKPIAFAAISGSAPMIDFLVAHRCNLKDRSPDGWTALHYAAYHGQTPMVEKLLAWKLSWKASTKKDEETALHLAIRAGHTTTSLALIRHKDANISVKDVDSQRPIHHATRVGDKQVTSALLERGAKLDEQNDFGFTPILIAAAYGHPSLVAEFLTRSTNVEDKLGHPDFKPAKKTNAAARKGYWAEIRWPHAGARPLHLAIEFGHDDVAHMLIANGTKIDEPDSKYWRPLHYAAFHGRLRIVELLLGRGASPHSTTSEGNTPLSLGFREPELSTTAHEKSRIYELLHTAMDARRKSKLRQLTGLMSVGSNKSRDAGERNKCWHIASLARALYQEDGLGDDDESELVLTPKASSQYQAEDTEEWYGEFGTIAGPSRPAN</sequence>
<feature type="repeat" description="ANK" evidence="3">
    <location>
        <begin position="305"/>
        <end position="327"/>
    </location>
</feature>
<dbReference type="Pfam" id="PF13637">
    <property type="entry name" value="Ank_4"/>
    <property type="match status" value="1"/>
</dbReference>
<dbReference type="SMART" id="SM00248">
    <property type="entry name" value="ANK"/>
    <property type="match status" value="10"/>
</dbReference>
<protein>
    <recommendedName>
        <fullName evidence="7">Ankyrin repeat protein</fullName>
    </recommendedName>
</protein>
<dbReference type="EMBL" id="JAWDJX010000014">
    <property type="protein sequence ID" value="KAK3053775.1"/>
    <property type="molecule type" value="Genomic_DNA"/>
</dbReference>
<organism evidence="5 6">
    <name type="scientific">Extremus antarcticus</name>
    <dbReference type="NCBI Taxonomy" id="702011"/>
    <lineage>
        <taxon>Eukaryota</taxon>
        <taxon>Fungi</taxon>
        <taxon>Dikarya</taxon>
        <taxon>Ascomycota</taxon>
        <taxon>Pezizomycotina</taxon>
        <taxon>Dothideomycetes</taxon>
        <taxon>Dothideomycetidae</taxon>
        <taxon>Mycosphaerellales</taxon>
        <taxon>Extremaceae</taxon>
        <taxon>Extremus</taxon>
    </lineage>
</organism>
<feature type="repeat" description="ANK" evidence="3">
    <location>
        <begin position="563"/>
        <end position="595"/>
    </location>
</feature>
<dbReference type="PANTHER" id="PTHR24198:SF165">
    <property type="entry name" value="ANKYRIN REPEAT-CONTAINING PROTEIN-RELATED"/>
    <property type="match status" value="1"/>
</dbReference>
<dbReference type="PANTHER" id="PTHR24198">
    <property type="entry name" value="ANKYRIN REPEAT AND PROTEIN KINASE DOMAIN-CONTAINING PROTEIN"/>
    <property type="match status" value="1"/>
</dbReference>
<accession>A0AAJ0DNU5</accession>
<evidence type="ECO:0000256" key="3">
    <source>
        <dbReference type="PROSITE-ProRule" id="PRU00023"/>
    </source>
</evidence>
<dbReference type="InterPro" id="IPR036770">
    <property type="entry name" value="Ankyrin_rpt-contain_sf"/>
</dbReference>
<feature type="compositionally biased region" description="Polar residues" evidence="4">
    <location>
        <begin position="135"/>
        <end position="149"/>
    </location>
</feature>
<comment type="caution">
    <text evidence="5">The sequence shown here is derived from an EMBL/GenBank/DDBJ whole genome shotgun (WGS) entry which is preliminary data.</text>
</comment>
<feature type="region of interest" description="Disordered" evidence="4">
    <location>
        <begin position="1"/>
        <end position="149"/>
    </location>
</feature>
<dbReference type="Gene3D" id="1.25.40.20">
    <property type="entry name" value="Ankyrin repeat-containing domain"/>
    <property type="match status" value="3"/>
</dbReference>
<keyword evidence="6" id="KW-1185">Reference proteome</keyword>
<dbReference type="PRINTS" id="PR01415">
    <property type="entry name" value="ANKYRIN"/>
</dbReference>
<gene>
    <name evidence="5" type="ORF">LTR09_005055</name>
</gene>
<dbReference type="PROSITE" id="PS50088">
    <property type="entry name" value="ANK_REPEAT"/>
    <property type="match status" value="7"/>
</dbReference>
<keyword evidence="2 3" id="KW-0040">ANK repeat</keyword>
<dbReference type="InterPro" id="IPR002110">
    <property type="entry name" value="Ankyrin_rpt"/>
</dbReference>
<feature type="region of interest" description="Disordered" evidence="4">
    <location>
        <begin position="167"/>
        <end position="204"/>
    </location>
</feature>
<keyword evidence="1" id="KW-0677">Repeat</keyword>
<feature type="repeat" description="ANK" evidence="3">
    <location>
        <begin position="272"/>
        <end position="304"/>
    </location>
</feature>
<dbReference type="AlphaFoldDB" id="A0AAJ0DNU5"/>
<dbReference type="Proteomes" id="UP001271007">
    <property type="component" value="Unassembled WGS sequence"/>
</dbReference>
<dbReference type="SUPFAM" id="SSF48403">
    <property type="entry name" value="Ankyrin repeat"/>
    <property type="match status" value="2"/>
</dbReference>
<feature type="compositionally biased region" description="Pro residues" evidence="4">
    <location>
        <begin position="179"/>
        <end position="188"/>
    </location>
</feature>
<evidence type="ECO:0008006" key="7">
    <source>
        <dbReference type="Google" id="ProtNLM"/>
    </source>
</evidence>
<dbReference type="Pfam" id="PF12796">
    <property type="entry name" value="Ank_2"/>
    <property type="match status" value="3"/>
</dbReference>
<evidence type="ECO:0000256" key="4">
    <source>
        <dbReference type="SAM" id="MobiDB-lite"/>
    </source>
</evidence>
<feature type="repeat" description="ANK" evidence="3">
    <location>
        <begin position="471"/>
        <end position="503"/>
    </location>
</feature>
<feature type="repeat" description="ANK" evidence="3">
    <location>
        <begin position="437"/>
        <end position="470"/>
    </location>
</feature>
<evidence type="ECO:0000256" key="1">
    <source>
        <dbReference type="ARBA" id="ARBA00022737"/>
    </source>
</evidence>
<name>A0AAJ0DNU5_9PEZI</name>
<proteinExistence type="predicted"/>
<evidence type="ECO:0000256" key="2">
    <source>
        <dbReference type="ARBA" id="ARBA00023043"/>
    </source>
</evidence>
<evidence type="ECO:0000313" key="6">
    <source>
        <dbReference type="Proteomes" id="UP001271007"/>
    </source>
</evidence>
<evidence type="ECO:0000313" key="5">
    <source>
        <dbReference type="EMBL" id="KAK3053775.1"/>
    </source>
</evidence>
<reference evidence="5" key="1">
    <citation type="submission" date="2023-04" db="EMBL/GenBank/DDBJ databases">
        <title>Black Yeasts Isolated from many extreme environments.</title>
        <authorList>
            <person name="Coleine C."/>
            <person name="Stajich J.E."/>
            <person name="Selbmann L."/>
        </authorList>
    </citation>
    <scope>NUCLEOTIDE SEQUENCE</scope>
    <source>
        <strain evidence="5">CCFEE 5312</strain>
    </source>
</reference>
<dbReference type="PROSITE" id="PS50297">
    <property type="entry name" value="ANK_REP_REGION"/>
    <property type="match status" value="6"/>
</dbReference>
<feature type="repeat" description="ANK" evidence="3">
    <location>
        <begin position="403"/>
        <end position="424"/>
    </location>
</feature>